<gene>
    <name evidence="2" type="ORF">FRZ67_10970</name>
</gene>
<dbReference type="Proteomes" id="UP000321533">
    <property type="component" value="Chromosome"/>
</dbReference>
<dbReference type="PANTHER" id="PTHR48075">
    <property type="entry name" value="3-HYDROXYACYL-COA DEHYDROGENASE FAMILY PROTEIN"/>
    <property type="match status" value="1"/>
</dbReference>
<evidence type="ECO:0000259" key="1">
    <source>
        <dbReference type="Pfam" id="PF00725"/>
    </source>
</evidence>
<evidence type="ECO:0000313" key="3">
    <source>
        <dbReference type="Proteomes" id="UP000321533"/>
    </source>
</evidence>
<protein>
    <recommendedName>
        <fullName evidence="1">3-hydroxyacyl-CoA dehydrogenase C-terminal domain-containing protein</fullName>
    </recommendedName>
</protein>
<dbReference type="PANTHER" id="PTHR48075:SF5">
    <property type="entry name" value="3-HYDROXYBUTYRYL-COA DEHYDROGENASE"/>
    <property type="match status" value="1"/>
</dbReference>
<dbReference type="InterPro" id="IPR013328">
    <property type="entry name" value="6PGD_dom2"/>
</dbReference>
<dbReference type="GO" id="GO:0006631">
    <property type="term" value="P:fatty acid metabolic process"/>
    <property type="evidence" value="ECO:0007669"/>
    <property type="project" value="InterPro"/>
</dbReference>
<dbReference type="InterPro" id="IPR008927">
    <property type="entry name" value="6-PGluconate_DH-like_C_sf"/>
</dbReference>
<dbReference type="InterPro" id="IPR006108">
    <property type="entry name" value="3HC_DH_C"/>
</dbReference>
<reference evidence="2 3" key="1">
    <citation type="journal article" date="2016" name="Int. J. Syst. Evol. Microbiol.">
        <title>Panacibacter ginsenosidivorans gen. nov., sp. nov., with ginsenoside converting activity isolated from soil of a ginseng field.</title>
        <authorList>
            <person name="Siddiqi M.Z."/>
            <person name="Muhammad Shafi S."/>
            <person name="Choi K.D."/>
            <person name="Im W.T."/>
        </authorList>
    </citation>
    <scope>NUCLEOTIDE SEQUENCE [LARGE SCALE GENOMIC DNA]</scope>
    <source>
        <strain evidence="2 3">Gsoil1550</strain>
    </source>
</reference>
<dbReference type="Pfam" id="PF00725">
    <property type="entry name" value="3HCDH"/>
    <property type="match status" value="1"/>
</dbReference>
<sequence>MQPIFAAYFCYMQIVVRASKEQKEEWQNKNAVKNTAVRFIGADEDLFSGESDDVYFDLLFAKDKSLAANIDKPVFVHAVAELLSELPYNYIRINAWNGFLKREVVEIVASEKNKAVAVQVMEQLGWKYIFTADIRGMIGARTISMIINEAYYVLGDNVSTKQEIDTAMKLGTNYPYGPFEWSEKIGLYNIYSLLKSLFVEDDRYIVAPYLEQEVMFNSF</sequence>
<proteinExistence type="predicted"/>
<feature type="domain" description="3-hydroxyacyl-CoA dehydrogenase C-terminal" evidence="1">
    <location>
        <begin position="136"/>
        <end position="200"/>
    </location>
</feature>
<dbReference type="KEGG" id="pgin:FRZ67_10970"/>
<evidence type="ECO:0000313" key="2">
    <source>
        <dbReference type="EMBL" id="QEC67792.1"/>
    </source>
</evidence>
<accession>A0A5B8V8W7</accession>
<keyword evidence="3" id="KW-1185">Reference proteome</keyword>
<dbReference type="GO" id="GO:0016616">
    <property type="term" value="F:oxidoreductase activity, acting on the CH-OH group of donors, NAD or NADP as acceptor"/>
    <property type="evidence" value="ECO:0007669"/>
    <property type="project" value="InterPro"/>
</dbReference>
<name>A0A5B8V8W7_9BACT</name>
<dbReference type="AlphaFoldDB" id="A0A5B8V8W7"/>
<organism evidence="2 3">
    <name type="scientific">Panacibacter ginsenosidivorans</name>
    <dbReference type="NCBI Taxonomy" id="1813871"/>
    <lineage>
        <taxon>Bacteria</taxon>
        <taxon>Pseudomonadati</taxon>
        <taxon>Bacteroidota</taxon>
        <taxon>Chitinophagia</taxon>
        <taxon>Chitinophagales</taxon>
        <taxon>Chitinophagaceae</taxon>
        <taxon>Panacibacter</taxon>
    </lineage>
</organism>
<dbReference type="EMBL" id="CP042435">
    <property type="protein sequence ID" value="QEC67792.1"/>
    <property type="molecule type" value="Genomic_DNA"/>
</dbReference>
<dbReference type="SUPFAM" id="SSF48179">
    <property type="entry name" value="6-phosphogluconate dehydrogenase C-terminal domain-like"/>
    <property type="match status" value="1"/>
</dbReference>
<dbReference type="Gene3D" id="1.10.1040.10">
    <property type="entry name" value="N-(1-d-carboxylethyl)-l-norvaline Dehydrogenase, domain 2"/>
    <property type="match status" value="1"/>
</dbReference>